<name>K1QGC7_MAGGI</name>
<accession>K1QGC7</accession>
<evidence type="ECO:0000313" key="1">
    <source>
        <dbReference type="EMBL" id="EKC20586.1"/>
    </source>
</evidence>
<dbReference type="HOGENOM" id="CLU_2239173_0_0_1"/>
<proteinExistence type="predicted"/>
<protein>
    <submittedName>
        <fullName evidence="1">Uncharacterized protein</fullName>
    </submittedName>
</protein>
<reference evidence="1" key="1">
    <citation type="journal article" date="2012" name="Nature">
        <title>The oyster genome reveals stress adaptation and complexity of shell formation.</title>
        <authorList>
            <person name="Zhang G."/>
            <person name="Fang X."/>
            <person name="Guo X."/>
            <person name="Li L."/>
            <person name="Luo R."/>
            <person name="Xu F."/>
            <person name="Yang P."/>
            <person name="Zhang L."/>
            <person name="Wang X."/>
            <person name="Qi H."/>
            <person name="Xiong Z."/>
            <person name="Que H."/>
            <person name="Xie Y."/>
            <person name="Holland P.W."/>
            <person name="Paps J."/>
            <person name="Zhu Y."/>
            <person name="Wu F."/>
            <person name="Chen Y."/>
            <person name="Wang J."/>
            <person name="Peng C."/>
            <person name="Meng J."/>
            <person name="Yang L."/>
            <person name="Liu J."/>
            <person name="Wen B."/>
            <person name="Zhang N."/>
            <person name="Huang Z."/>
            <person name="Zhu Q."/>
            <person name="Feng Y."/>
            <person name="Mount A."/>
            <person name="Hedgecock D."/>
            <person name="Xu Z."/>
            <person name="Liu Y."/>
            <person name="Domazet-Loso T."/>
            <person name="Du Y."/>
            <person name="Sun X."/>
            <person name="Zhang S."/>
            <person name="Liu B."/>
            <person name="Cheng P."/>
            <person name="Jiang X."/>
            <person name="Li J."/>
            <person name="Fan D."/>
            <person name="Wang W."/>
            <person name="Fu W."/>
            <person name="Wang T."/>
            <person name="Wang B."/>
            <person name="Zhang J."/>
            <person name="Peng Z."/>
            <person name="Li Y."/>
            <person name="Li N."/>
            <person name="Wang J."/>
            <person name="Chen M."/>
            <person name="He Y."/>
            <person name="Tan F."/>
            <person name="Song X."/>
            <person name="Zheng Q."/>
            <person name="Huang R."/>
            <person name="Yang H."/>
            <person name="Du X."/>
            <person name="Chen L."/>
            <person name="Yang M."/>
            <person name="Gaffney P.M."/>
            <person name="Wang S."/>
            <person name="Luo L."/>
            <person name="She Z."/>
            <person name="Ming Y."/>
            <person name="Huang W."/>
            <person name="Zhang S."/>
            <person name="Huang B."/>
            <person name="Zhang Y."/>
            <person name="Qu T."/>
            <person name="Ni P."/>
            <person name="Miao G."/>
            <person name="Wang J."/>
            <person name="Wang Q."/>
            <person name="Steinberg C.E."/>
            <person name="Wang H."/>
            <person name="Li N."/>
            <person name="Qian L."/>
            <person name="Zhang G."/>
            <person name="Li Y."/>
            <person name="Yang H."/>
            <person name="Liu X."/>
            <person name="Wang J."/>
            <person name="Yin Y."/>
            <person name="Wang J."/>
        </authorList>
    </citation>
    <scope>NUCLEOTIDE SEQUENCE [LARGE SCALE GENOMIC DNA]</scope>
    <source>
        <strain evidence="1">05x7-T-G4-1.051#20</strain>
    </source>
</reference>
<organism evidence="1">
    <name type="scientific">Magallana gigas</name>
    <name type="common">Pacific oyster</name>
    <name type="synonym">Crassostrea gigas</name>
    <dbReference type="NCBI Taxonomy" id="29159"/>
    <lineage>
        <taxon>Eukaryota</taxon>
        <taxon>Metazoa</taxon>
        <taxon>Spiralia</taxon>
        <taxon>Lophotrochozoa</taxon>
        <taxon>Mollusca</taxon>
        <taxon>Bivalvia</taxon>
        <taxon>Autobranchia</taxon>
        <taxon>Pteriomorphia</taxon>
        <taxon>Ostreida</taxon>
        <taxon>Ostreoidea</taxon>
        <taxon>Ostreidae</taxon>
        <taxon>Magallana</taxon>
    </lineage>
</organism>
<gene>
    <name evidence="1" type="ORF">CGI_10005782</name>
</gene>
<sequence length="105" mass="11977">METRLEGKIDDKFNKILERLDGSSGKTNDEKGMNQEAEVVTKETTEVVDFREETSTITEVTQRTKEMVKVEVNFQGNIKITQTTRGLCYRPTGDQGFKQRPTGKM</sequence>
<dbReference type="EMBL" id="JH817058">
    <property type="protein sequence ID" value="EKC20586.1"/>
    <property type="molecule type" value="Genomic_DNA"/>
</dbReference>
<dbReference type="AlphaFoldDB" id="K1QGC7"/>
<dbReference type="InParanoid" id="K1QGC7"/>